<keyword evidence="3" id="KW-1185">Reference proteome</keyword>
<protein>
    <submittedName>
        <fullName evidence="2">Uncharacterized protein</fullName>
    </submittedName>
</protein>
<dbReference type="EMBL" id="QUSF01000278">
    <property type="protein sequence ID" value="RLV84389.1"/>
    <property type="molecule type" value="Genomic_DNA"/>
</dbReference>
<feature type="non-terminal residue" evidence="2">
    <location>
        <position position="100"/>
    </location>
</feature>
<gene>
    <name evidence="2" type="ORF">DV515_00016276</name>
</gene>
<dbReference type="Proteomes" id="UP000276834">
    <property type="component" value="Unassembled WGS sequence"/>
</dbReference>
<evidence type="ECO:0000256" key="1">
    <source>
        <dbReference type="SAM" id="MobiDB-lite"/>
    </source>
</evidence>
<feature type="region of interest" description="Disordered" evidence="1">
    <location>
        <begin position="76"/>
        <end position="100"/>
    </location>
</feature>
<evidence type="ECO:0000313" key="3">
    <source>
        <dbReference type="Proteomes" id="UP000276834"/>
    </source>
</evidence>
<accession>A0A3L8RTI1</accession>
<dbReference type="OrthoDB" id="445896at2759"/>
<proteinExistence type="predicted"/>
<organism evidence="2 3">
    <name type="scientific">Chloebia gouldiae</name>
    <name type="common">Gouldian finch</name>
    <name type="synonym">Erythrura gouldiae</name>
    <dbReference type="NCBI Taxonomy" id="44316"/>
    <lineage>
        <taxon>Eukaryota</taxon>
        <taxon>Metazoa</taxon>
        <taxon>Chordata</taxon>
        <taxon>Craniata</taxon>
        <taxon>Vertebrata</taxon>
        <taxon>Euteleostomi</taxon>
        <taxon>Archelosauria</taxon>
        <taxon>Archosauria</taxon>
        <taxon>Dinosauria</taxon>
        <taxon>Saurischia</taxon>
        <taxon>Theropoda</taxon>
        <taxon>Coelurosauria</taxon>
        <taxon>Aves</taxon>
        <taxon>Neognathae</taxon>
        <taxon>Neoaves</taxon>
        <taxon>Telluraves</taxon>
        <taxon>Australaves</taxon>
        <taxon>Passeriformes</taxon>
        <taxon>Passeroidea</taxon>
        <taxon>Passeridae</taxon>
        <taxon>Chloebia</taxon>
    </lineage>
</organism>
<dbReference type="AlphaFoldDB" id="A0A3L8RTI1"/>
<name>A0A3L8RTI1_CHLGU</name>
<sequence>MSCGKGVIPGLGSPGSAGFPWIPEKLDEILAATEPALRAELVEADSRAATVKQRPTSRRITPAEISSLFERQGMAHSGVLSGTEKPHVSLRKGIPRTKSV</sequence>
<feature type="compositionally biased region" description="Basic residues" evidence="1">
    <location>
        <begin position="88"/>
        <end position="100"/>
    </location>
</feature>
<evidence type="ECO:0000313" key="2">
    <source>
        <dbReference type="EMBL" id="RLV84389.1"/>
    </source>
</evidence>
<comment type="caution">
    <text evidence="2">The sequence shown here is derived from an EMBL/GenBank/DDBJ whole genome shotgun (WGS) entry which is preliminary data.</text>
</comment>
<reference evidence="2 3" key="1">
    <citation type="journal article" date="2018" name="Proc. R. Soc. B">
        <title>A non-coding region near Follistatin controls head colour polymorphism in the Gouldian finch.</title>
        <authorList>
            <person name="Toomey M.B."/>
            <person name="Marques C.I."/>
            <person name="Andrade P."/>
            <person name="Araujo P.M."/>
            <person name="Sabatino S."/>
            <person name="Gazda M.A."/>
            <person name="Afonso S."/>
            <person name="Lopes R.J."/>
            <person name="Corbo J.C."/>
            <person name="Carneiro M."/>
        </authorList>
    </citation>
    <scope>NUCLEOTIDE SEQUENCE [LARGE SCALE GENOMIC DNA]</scope>
    <source>
        <strain evidence="2">Red01</strain>
        <tissue evidence="2">Muscle</tissue>
    </source>
</reference>